<evidence type="ECO:0000256" key="4">
    <source>
        <dbReference type="ARBA" id="ARBA00023136"/>
    </source>
</evidence>
<dbReference type="EMBL" id="CP023668">
    <property type="protein sequence ID" value="ATG97228.1"/>
    <property type="molecule type" value="Genomic_DNA"/>
</dbReference>
<dbReference type="KEGG" id="mlac:CP520_00415"/>
<sequence length="300" mass="34495">MKNFLGINNVKKDIMNLSSFFKWLLVLSTIAIVVFNFVSVKNVYETVFLPLQQYHKVLDKGSQFGKTQSAAITIAILYSLNGLAAFTGVIAIIMISQNKVSQYFWGAINFFFFGLFALSVGYVGDFFMNFIRFFGAPIGWYLFEKKGYGKRQAKKEGWKYNLIFYSILLVLSFIITMFWYWALPNASTDLFGKTNNQYLLRTPDVNGKNLQILDGVANGLNTVGYVMQLINLSQQFYVWLWMDIVKVLKFSGLAGKATLNINMLIQFSIWVFMCFVGIYKRSLEPIYKPKIDLWKASLKK</sequence>
<dbReference type="RefSeq" id="WP_096862516.1">
    <property type="nucleotide sequence ID" value="NZ_CP023668.1"/>
</dbReference>
<name>A0A291IR62_9MOLU</name>
<dbReference type="Pfam" id="PF04973">
    <property type="entry name" value="NMN_transporter"/>
    <property type="match status" value="1"/>
</dbReference>
<evidence type="ECO:0000256" key="3">
    <source>
        <dbReference type="ARBA" id="ARBA00022989"/>
    </source>
</evidence>
<dbReference type="OrthoDB" id="388122at2"/>
<dbReference type="Proteomes" id="UP000232227">
    <property type="component" value="Chromosome"/>
</dbReference>
<comment type="subcellular location">
    <subcellularLocation>
        <location evidence="1">Membrane</location>
        <topology evidence="1">Multi-pass membrane protein</topology>
    </subcellularLocation>
</comment>
<evidence type="ECO:0000313" key="5">
    <source>
        <dbReference type="EMBL" id="ATG97228.1"/>
    </source>
</evidence>
<evidence type="ECO:0000256" key="2">
    <source>
        <dbReference type="ARBA" id="ARBA00022692"/>
    </source>
</evidence>
<keyword evidence="4" id="KW-0472">Membrane</keyword>
<reference evidence="5 6" key="1">
    <citation type="submission" date="2017-09" db="EMBL/GenBank/DDBJ databases">
        <title>SPAdes assembly of the Mesoplasma lactucae genome.</title>
        <authorList>
            <person name="Knight T.F."/>
            <person name="Rubinstein R."/>
            <person name="Citino T."/>
        </authorList>
    </citation>
    <scope>NUCLEOTIDE SEQUENCE [LARGE SCALE GENOMIC DNA]</scope>
    <source>
        <strain evidence="5 6">831-C4</strain>
    </source>
</reference>
<dbReference type="InterPro" id="IPR006419">
    <property type="entry name" value="NMN_transpt_PnuC"/>
</dbReference>
<gene>
    <name evidence="5" type="ORF">CP520_00415</name>
</gene>
<dbReference type="GO" id="GO:0016020">
    <property type="term" value="C:membrane"/>
    <property type="evidence" value="ECO:0007669"/>
    <property type="project" value="UniProtKB-SubCell"/>
</dbReference>
<dbReference type="GO" id="GO:0034257">
    <property type="term" value="F:nicotinamide riboside transmembrane transporter activity"/>
    <property type="evidence" value="ECO:0007669"/>
    <property type="project" value="InterPro"/>
</dbReference>
<keyword evidence="6" id="KW-1185">Reference proteome</keyword>
<keyword evidence="3" id="KW-1133">Transmembrane helix</keyword>
<evidence type="ECO:0000256" key="1">
    <source>
        <dbReference type="ARBA" id="ARBA00004141"/>
    </source>
</evidence>
<proteinExistence type="predicted"/>
<accession>A0A291IR62</accession>
<keyword evidence="2" id="KW-0812">Transmembrane</keyword>
<protein>
    <submittedName>
        <fullName evidence="5">Uncharacterized protein</fullName>
    </submittedName>
</protein>
<dbReference type="NCBIfam" id="TIGR01528">
    <property type="entry name" value="NMN_trans_PnuC"/>
    <property type="match status" value="1"/>
</dbReference>
<dbReference type="AlphaFoldDB" id="A0A291IR62"/>
<evidence type="ECO:0000313" key="6">
    <source>
        <dbReference type="Proteomes" id="UP000232227"/>
    </source>
</evidence>
<organism evidence="5 6">
    <name type="scientific">Mesoplasma lactucae ATCC 49193</name>
    <dbReference type="NCBI Taxonomy" id="81460"/>
    <lineage>
        <taxon>Bacteria</taxon>
        <taxon>Bacillati</taxon>
        <taxon>Mycoplasmatota</taxon>
        <taxon>Mollicutes</taxon>
        <taxon>Entomoplasmatales</taxon>
        <taxon>Entomoplasmataceae</taxon>
        <taxon>Mesoplasma</taxon>
    </lineage>
</organism>